<dbReference type="InterPro" id="IPR052927">
    <property type="entry name" value="DCC_oxidoreductase"/>
</dbReference>
<dbReference type="EMBL" id="CP027843">
    <property type="protein sequence ID" value="AVQ13235.1"/>
    <property type="molecule type" value="Genomic_DNA"/>
</dbReference>
<dbReference type="InterPro" id="IPR007263">
    <property type="entry name" value="DCC1-like"/>
</dbReference>
<keyword evidence="1" id="KW-0472">Membrane</keyword>
<protein>
    <submittedName>
        <fullName evidence="2">PF04134 family protein</fullName>
    </submittedName>
</protein>
<feature type="transmembrane region" description="Helical" evidence="1">
    <location>
        <begin position="12"/>
        <end position="32"/>
    </location>
</feature>
<name>A0A2P1QWE7_9LEPT</name>
<dbReference type="Pfam" id="PF04134">
    <property type="entry name" value="DCC1-like"/>
    <property type="match status" value="1"/>
</dbReference>
<dbReference type="Proteomes" id="UP000033961">
    <property type="component" value="Chromosome I"/>
</dbReference>
<organism evidence="2 3">
    <name type="scientific">Leptospira santarosai</name>
    <dbReference type="NCBI Taxonomy" id="28183"/>
    <lineage>
        <taxon>Bacteria</taxon>
        <taxon>Pseudomonadati</taxon>
        <taxon>Spirochaetota</taxon>
        <taxon>Spirochaetia</taxon>
        <taxon>Leptospirales</taxon>
        <taxon>Leptospiraceae</taxon>
        <taxon>Leptospira</taxon>
    </lineage>
</organism>
<evidence type="ECO:0000256" key="1">
    <source>
        <dbReference type="SAM" id="Phobius"/>
    </source>
</evidence>
<sequence>MESRTFDDSLKLPIVFFDGVCNLCNASVLFFLDRNRKENLRFASLQSSIAEKILGKKTEWNDSPSSVLFLENGILYRKSTAIIKICAHLTFPWSLFSLFLWIPSFVRDFVYDWIARNRYRWFGRLDSCRIPDPSLKSRFLGE</sequence>
<evidence type="ECO:0000313" key="2">
    <source>
        <dbReference type="EMBL" id="AVQ13235.1"/>
    </source>
</evidence>
<proteinExistence type="predicted"/>
<keyword evidence="1" id="KW-0812">Transmembrane</keyword>
<keyword evidence="1" id="KW-1133">Transmembrane helix</keyword>
<dbReference type="GO" id="GO:0015035">
    <property type="term" value="F:protein-disulfide reductase activity"/>
    <property type="evidence" value="ECO:0007669"/>
    <property type="project" value="InterPro"/>
</dbReference>
<dbReference type="AlphaFoldDB" id="A0A2P1QWE7"/>
<accession>A0A2P1QWE7</accession>
<feature type="transmembrane region" description="Helical" evidence="1">
    <location>
        <begin position="81"/>
        <end position="102"/>
    </location>
</feature>
<dbReference type="PANTHER" id="PTHR33639">
    <property type="entry name" value="THIOL-DISULFIDE OXIDOREDUCTASE DCC"/>
    <property type="match status" value="1"/>
</dbReference>
<reference evidence="2 3" key="1">
    <citation type="journal article" date="2015" name="Genome Announc.">
        <title>Draft Genome Sequences of Leptospira santarosai Strains U160, U164, and U233, Isolated from Asymptomatic Cattle.</title>
        <authorList>
            <person name="Kremer F.S."/>
            <person name="Eslabao M.R."/>
            <person name="Provisor M."/>
            <person name="Woloski R.D."/>
            <person name="Ramires O.V."/>
            <person name="Moreno L.Z."/>
            <person name="Moreno A.M."/>
            <person name="Hamond C."/>
            <person name="Lilenbaum W."/>
            <person name="Dellagostin O.A."/>
        </authorList>
    </citation>
    <scope>NUCLEOTIDE SEQUENCE [LARGE SCALE GENOMIC DNA]</scope>
    <source>
        <strain evidence="2 3">U160</strain>
    </source>
</reference>
<dbReference type="PANTHER" id="PTHR33639:SF2">
    <property type="entry name" value="DUF393 DOMAIN-CONTAINING PROTEIN"/>
    <property type="match status" value="1"/>
</dbReference>
<gene>
    <name evidence="2" type="ORF">XB16_2932</name>
</gene>
<evidence type="ECO:0000313" key="3">
    <source>
        <dbReference type="Proteomes" id="UP000033961"/>
    </source>
</evidence>